<evidence type="ECO:0000256" key="1">
    <source>
        <dbReference type="ARBA" id="ARBA00022801"/>
    </source>
</evidence>
<name>A0A7W7C5Y3_9PSEU</name>
<feature type="domain" description="Xaa-Pro dipeptidyl-peptidase C-terminal" evidence="2">
    <location>
        <begin position="233"/>
        <end position="416"/>
    </location>
</feature>
<gene>
    <name evidence="3" type="ORF">HNR67_001253</name>
</gene>
<dbReference type="Gene3D" id="3.40.50.1820">
    <property type="entry name" value="alpha/beta hydrolase"/>
    <property type="match status" value="1"/>
</dbReference>
<dbReference type="Pfam" id="PF02129">
    <property type="entry name" value="Peptidase_S15"/>
    <property type="match status" value="1"/>
</dbReference>
<dbReference type="GO" id="GO:0008239">
    <property type="term" value="F:dipeptidyl-peptidase activity"/>
    <property type="evidence" value="ECO:0007669"/>
    <property type="project" value="InterPro"/>
</dbReference>
<dbReference type="NCBIfam" id="TIGR00976">
    <property type="entry name" value="CocE_NonD"/>
    <property type="match status" value="1"/>
</dbReference>
<dbReference type="Proteomes" id="UP000533598">
    <property type="component" value="Unassembled WGS sequence"/>
</dbReference>
<dbReference type="EMBL" id="JACHMH010000001">
    <property type="protein sequence ID" value="MBB4675135.1"/>
    <property type="molecule type" value="Genomic_DNA"/>
</dbReference>
<dbReference type="InterPro" id="IPR008979">
    <property type="entry name" value="Galactose-bd-like_sf"/>
</dbReference>
<dbReference type="AlphaFoldDB" id="A0A7W7C5Y3"/>
<protein>
    <submittedName>
        <fullName evidence="3">Putative acyl esterase</fullName>
    </submittedName>
</protein>
<organism evidence="3 4">
    <name type="scientific">Crossiella cryophila</name>
    <dbReference type="NCBI Taxonomy" id="43355"/>
    <lineage>
        <taxon>Bacteria</taxon>
        <taxon>Bacillati</taxon>
        <taxon>Actinomycetota</taxon>
        <taxon>Actinomycetes</taxon>
        <taxon>Pseudonocardiales</taxon>
        <taxon>Pseudonocardiaceae</taxon>
        <taxon>Crossiella</taxon>
    </lineage>
</organism>
<dbReference type="Gene3D" id="1.10.3020.10">
    <property type="entry name" value="alpha-amino acid ester hydrolase ( Helical cap domain)"/>
    <property type="match status" value="1"/>
</dbReference>
<keyword evidence="4" id="KW-1185">Reference proteome</keyword>
<keyword evidence="1" id="KW-0378">Hydrolase</keyword>
<reference evidence="3 4" key="1">
    <citation type="submission" date="2020-08" db="EMBL/GenBank/DDBJ databases">
        <title>Sequencing the genomes of 1000 actinobacteria strains.</title>
        <authorList>
            <person name="Klenk H.-P."/>
        </authorList>
    </citation>
    <scope>NUCLEOTIDE SEQUENCE [LARGE SCALE GENOMIC DNA]</scope>
    <source>
        <strain evidence="3 4">DSM 44230</strain>
    </source>
</reference>
<proteinExistence type="predicted"/>
<evidence type="ECO:0000259" key="2">
    <source>
        <dbReference type="SMART" id="SM00939"/>
    </source>
</evidence>
<comment type="caution">
    <text evidence="3">The sequence shown here is derived from an EMBL/GenBank/DDBJ whole genome shotgun (WGS) entry which is preliminary data.</text>
</comment>
<dbReference type="InterPro" id="IPR013736">
    <property type="entry name" value="Xaa-Pro_dipept_C"/>
</dbReference>
<dbReference type="InterPro" id="IPR005674">
    <property type="entry name" value="CocE/Ser_esterase"/>
</dbReference>
<dbReference type="SUPFAM" id="SSF53474">
    <property type="entry name" value="alpha/beta-Hydrolases"/>
    <property type="match status" value="1"/>
</dbReference>
<evidence type="ECO:0000313" key="3">
    <source>
        <dbReference type="EMBL" id="MBB4675135.1"/>
    </source>
</evidence>
<evidence type="ECO:0000313" key="4">
    <source>
        <dbReference type="Proteomes" id="UP000533598"/>
    </source>
</evidence>
<sequence length="444" mass="47349">MVLLRSPYDQRLNHAEAKSWASRGFACVTADTRGRFGSGGTFLPYAHERSDGATLLDWVHAQDFCDGRVLLAGASYGAYCALVTAAARTAPVAGVIAAVPAMGPGETARDPGGAARLACRAGWWSEHGGTGRPRPPADLDLTHLPVRDLVDQPGWPELWSAPRRGPLWSELPHCEVPLLAIGGVHDPFAADTAELAATWGGPSRLVLGPWGHLLDSHAPGAALAGKRIGALYLAFAHAALADTQTGHRAWIATGDHWSHWPTGTGPTHQLSVARGVFTADPTNPFPSRAPAADLGIDANRPDRALLHSAPLPGGVLRGRIGVRLRLRADTPDNDWLLRLSTVEDNRQLAHVIFRDTAPPGHPVERTAELGPLGVELPPGTRLRLEIAGHHWPRHARNPHTGVDPVDAIELRPSRREVLAAEFTLPLATATDAVAAANLIEEVVR</sequence>
<dbReference type="SMART" id="SM00939">
    <property type="entry name" value="PepX_C"/>
    <property type="match status" value="1"/>
</dbReference>
<dbReference type="InterPro" id="IPR000383">
    <property type="entry name" value="Xaa-Pro-like_dom"/>
</dbReference>
<dbReference type="Pfam" id="PF08530">
    <property type="entry name" value="PepX_C"/>
    <property type="match status" value="1"/>
</dbReference>
<accession>A0A7W7C5Y3</accession>
<dbReference type="InterPro" id="IPR029058">
    <property type="entry name" value="AB_hydrolase_fold"/>
</dbReference>
<dbReference type="Gene3D" id="2.60.120.260">
    <property type="entry name" value="Galactose-binding domain-like"/>
    <property type="match status" value="1"/>
</dbReference>
<dbReference type="SUPFAM" id="SSF49785">
    <property type="entry name" value="Galactose-binding domain-like"/>
    <property type="match status" value="1"/>
</dbReference>